<dbReference type="EMBL" id="MLGG01000018">
    <property type="protein sequence ID" value="KAK1456791.1"/>
    <property type="molecule type" value="Genomic_DNA"/>
</dbReference>
<sequence length="99" mass="11086">MSVPLIMLGRKFPKPGNLDGARALSTHRRGTWLECGRGCQRGTCEVRRRQMWHGASKLSHLQMKVDSDCLFVKNVRVKPLLDSPFRSDMGSMCSALAVL</sequence>
<comment type="caution">
    <text evidence="1">The sequence shown here is derived from an EMBL/GenBank/DDBJ whole genome shotgun (WGS) entry which is preliminary data.</text>
</comment>
<dbReference type="AlphaFoldDB" id="A0AAI9UGW9"/>
<protein>
    <submittedName>
        <fullName evidence="1">Uncharacterized protein</fullName>
    </submittedName>
</protein>
<reference evidence="1 2" key="1">
    <citation type="submission" date="2016-10" db="EMBL/GenBank/DDBJ databases">
        <title>The genome sequence of Colletotrichum fioriniae PJ7.</title>
        <authorList>
            <person name="Baroncelli R."/>
        </authorList>
    </citation>
    <scope>NUCLEOTIDE SEQUENCE [LARGE SCALE GENOMIC DNA]</scope>
    <source>
        <strain evidence="1">Col 31</strain>
    </source>
</reference>
<gene>
    <name evidence="1" type="ORF">CMEL01_16148</name>
</gene>
<organism evidence="1 2">
    <name type="scientific">Colletotrichum melonis</name>
    <dbReference type="NCBI Taxonomy" id="1209925"/>
    <lineage>
        <taxon>Eukaryota</taxon>
        <taxon>Fungi</taxon>
        <taxon>Dikarya</taxon>
        <taxon>Ascomycota</taxon>
        <taxon>Pezizomycotina</taxon>
        <taxon>Sordariomycetes</taxon>
        <taxon>Hypocreomycetidae</taxon>
        <taxon>Glomerellales</taxon>
        <taxon>Glomerellaceae</taxon>
        <taxon>Colletotrichum</taxon>
        <taxon>Colletotrichum acutatum species complex</taxon>
    </lineage>
</organism>
<accession>A0AAI9UGW9</accession>
<evidence type="ECO:0000313" key="2">
    <source>
        <dbReference type="Proteomes" id="UP001239795"/>
    </source>
</evidence>
<proteinExistence type="predicted"/>
<dbReference type="Proteomes" id="UP001239795">
    <property type="component" value="Unassembled WGS sequence"/>
</dbReference>
<keyword evidence="2" id="KW-1185">Reference proteome</keyword>
<evidence type="ECO:0000313" key="1">
    <source>
        <dbReference type="EMBL" id="KAK1456791.1"/>
    </source>
</evidence>
<name>A0AAI9UGW9_9PEZI</name>